<gene>
    <name evidence="2" type="ORF">Pr1d_32150</name>
</gene>
<accession>A0A5B9QAK0</accession>
<evidence type="ECO:0000256" key="1">
    <source>
        <dbReference type="SAM" id="MobiDB-lite"/>
    </source>
</evidence>
<evidence type="ECO:0000313" key="3">
    <source>
        <dbReference type="Proteomes" id="UP000323917"/>
    </source>
</evidence>
<reference evidence="2 3" key="1">
    <citation type="submission" date="2019-08" db="EMBL/GenBank/DDBJ databases">
        <title>Deep-cultivation of Planctomycetes and their phenomic and genomic characterization uncovers novel biology.</title>
        <authorList>
            <person name="Wiegand S."/>
            <person name="Jogler M."/>
            <person name="Boedeker C."/>
            <person name="Pinto D."/>
            <person name="Vollmers J."/>
            <person name="Rivas-Marin E."/>
            <person name="Kohn T."/>
            <person name="Peeters S.H."/>
            <person name="Heuer A."/>
            <person name="Rast P."/>
            <person name="Oberbeckmann S."/>
            <person name="Bunk B."/>
            <person name="Jeske O."/>
            <person name="Meyerdierks A."/>
            <person name="Storesund J.E."/>
            <person name="Kallscheuer N."/>
            <person name="Luecker S."/>
            <person name="Lage O.M."/>
            <person name="Pohl T."/>
            <person name="Merkel B.J."/>
            <person name="Hornburger P."/>
            <person name="Mueller R.-W."/>
            <person name="Bruemmer F."/>
            <person name="Labrenz M."/>
            <person name="Spormann A.M."/>
            <person name="Op den Camp H."/>
            <person name="Overmann J."/>
            <person name="Amann R."/>
            <person name="Jetten M.S.M."/>
            <person name="Mascher T."/>
            <person name="Medema M.H."/>
            <person name="Devos D.P."/>
            <person name="Kaster A.-K."/>
            <person name="Ovreas L."/>
            <person name="Rohde M."/>
            <person name="Galperin M.Y."/>
            <person name="Jogler C."/>
        </authorList>
    </citation>
    <scope>NUCLEOTIDE SEQUENCE [LARGE SCALE GENOMIC DNA]</scope>
    <source>
        <strain evidence="2 3">Pr1d</strain>
    </source>
</reference>
<feature type="compositionally biased region" description="Polar residues" evidence="1">
    <location>
        <begin position="1"/>
        <end position="12"/>
    </location>
</feature>
<feature type="region of interest" description="Disordered" evidence="1">
    <location>
        <begin position="1"/>
        <end position="34"/>
    </location>
</feature>
<dbReference type="Proteomes" id="UP000323917">
    <property type="component" value="Chromosome"/>
</dbReference>
<proteinExistence type="predicted"/>
<dbReference type="EMBL" id="CP042913">
    <property type="protein sequence ID" value="QEG35908.1"/>
    <property type="molecule type" value="Genomic_DNA"/>
</dbReference>
<dbReference type="KEGG" id="bgok:Pr1d_32150"/>
<dbReference type="RefSeq" id="WP_168205253.1">
    <property type="nucleotide sequence ID" value="NZ_CP042913.1"/>
</dbReference>
<organism evidence="2 3">
    <name type="scientific">Bythopirellula goksoeyrii</name>
    <dbReference type="NCBI Taxonomy" id="1400387"/>
    <lineage>
        <taxon>Bacteria</taxon>
        <taxon>Pseudomonadati</taxon>
        <taxon>Planctomycetota</taxon>
        <taxon>Planctomycetia</taxon>
        <taxon>Pirellulales</taxon>
        <taxon>Lacipirellulaceae</taxon>
        <taxon>Bythopirellula</taxon>
    </lineage>
</organism>
<sequence>MAQRKNSTTSKRVSGKRKLVSPTESIPKPPPSEEEVALNVEISKAVGWRLKIALLHLEAGGRKTAKKQFVQEALIAALNRFDDEYQSGA</sequence>
<protein>
    <submittedName>
        <fullName evidence="2">Uncharacterized protein</fullName>
    </submittedName>
</protein>
<name>A0A5B9QAK0_9BACT</name>
<keyword evidence="3" id="KW-1185">Reference proteome</keyword>
<evidence type="ECO:0000313" key="2">
    <source>
        <dbReference type="EMBL" id="QEG35908.1"/>
    </source>
</evidence>
<dbReference type="AlphaFoldDB" id="A0A5B9QAK0"/>